<dbReference type="OrthoDB" id="757282at2759"/>
<dbReference type="FunFam" id="3.40.50.150:FF:000206">
    <property type="entry name" value="O-methyltransferase ZRP4"/>
    <property type="match status" value="1"/>
</dbReference>
<keyword evidence="3" id="KW-0949">S-adenosyl-L-methionine</keyword>
<evidence type="ECO:0000313" key="8">
    <source>
        <dbReference type="Proteomes" id="UP000324897"/>
    </source>
</evidence>
<dbReference type="InterPro" id="IPR029063">
    <property type="entry name" value="SAM-dependent_MTases_sf"/>
</dbReference>
<dbReference type="PROSITE" id="PS51683">
    <property type="entry name" value="SAM_OMT_II"/>
    <property type="match status" value="1"/>
</dbReference>
<dbReference type="Pfam" id="PF08100">
    <property type="entry name" value="Dimerisation"/>
    <property type="match status" value="1"/>
</dbReference>
<dbReference type="EMBL" id="RWGY01000013">
    <property type="protein sequence ID" value="TVU24681.1"/>
    <property type="molecule type" value="Genomic_DNA"/>
</dbReference>
<organism evidence="7 8">
    <name type="scientific">Eragrostis curvula</name>
    <name type="common">weeping love grass</name>
    <dbReference type="NCBI Taxonomy" id="38414"/>
    <lineage>
        <taxon>Eukaryota</taxon>
        <taxon>Viridiplantae</taxon>
        <taxon>Streptophyta</taxon>
        <taxon>Embryophyta</taxon>
        <taxon>Tracheophyta</taxon>
        <taxon>Spermatophyta</taxon>
        <taxon>Magnoliopsida</taxon>
        <taxon>Liliopsida</taxon>
        <taxon>Poales</taxon>
        <taxon>Poaceae</taxon>
        <taxon>PACMAD clade</taxon>
        <taxon>Chloridoideae</taxon>
        <taxon>Eragrostideae</taxon>
        <taxon>Eragrostidinae</taxon>
        <taxon>Eragrostis</taxon>
    </lineage>
</organism>
<evidence type="ECO:0000256" key="2">
    <source>
        <dbReference type="ARBA" id="ARBA00022679"/>
    </source>
</evidence>
<dbReference type="SUPFAM" id="SSF53335">
    <property type="entry name" value="S-adenosyl-L-methionine-dependent methyltransferases"/>
    <property type="match status" value="1"/>
</dbReference>
<dbReference type="InterPro" id="IPR001077">
    <property type="entry name" value="COMT_C"/>
</dbReference>
<reference evidence="7 8" key="1">
    <citation type="journal article" date="2019" name="Sci. Rep.">
        <title>A high-quality genome of Eragrostis curvula grass provides insights into Poaceae evolution and supports new strategies to enhance forage quality.</title>
        <authorList>
            <person name="Carballo J."/>
            <person name="Santos B.A.C.M."/>
            <person name="Zappacosta D."/>
            <person name="Garbus I."/>
            <person name="Selva J.P."/>
            <person name="Gallo C.A."/>
            <person name="Diaz A."/>
            <person name="Albertini E."/>
            <person name="Caccamo M."/>
            <person name="Echenique V."/>
        </authorList>
    </citation>
    <scope>NUCLEOTIDE SEQUENCE [LARGE SCALE GENOMIC DNA]</scope>
    <source>
        <strain evidence="8">cv. Victoria</strain>
        <tissue evidence="7">Leaf</tissue>
    </source>
</reference>
<dbReference type="InterPro" id="IPR036390">
    <property type="entry name" value="WH_DNA-bd_sf"/>
</dbReference>
<keyword evidence="1" id="KW-0489">Methyltransferase</keyword>
<dbReference type="Gene3D" id="1.10.10.10">
    <property type="entry name" value="Winged helix-like DNA-binding domain superfamily/Winged helix DNA-binding domain"/>
    <property type="match status" value="1"/>
</dbReference>
<dbReference type="GO" id="GO:0046983">
    <property type="term" value="F:protein dimerization activity"/>
    <property type="evidence" value="ECO:0007669"/>
    <property type="project" value="InterPro"/>
</dbReference>
<evidence type="ECO:0000256" key="1">
    <source>
        <dbReference type="ARBA" id="ARBA00022603"/>
    </source>
</evidence>
<dbReference type="Proteomes" id="UP000324897">
    <property type="component" value="Chromosome 2"/>
</dbReference>
<dbReference type="InterPro" id="IPR012967">
    <property type="entry name" value="COMT_dimerisation"/>
</dbReference>
<evidence type="ECO:0000256" key="4">
    <source>
        <dbReference type="PIRSR" id="PIRSR005739-1"/>
    </source>
</evidence>
<feature type="active site" description="Proton acceptor" evidence="4">
    <location>
        <position position="272"/>
    </location>
</feature>
<gene>
    <name evidence="7" type="ORF">EJB05_27133</name>
</gene>
<evidence type="ECO:0000256" key="3">
    <source>
        <dbReference type="ARBA" id="ARBA00022691"/>
    </source>
</evidence>
<dbReference type="AlphaFoldDB" id="A0A5J9UN38"/>
<evidence type="ECO:0008006" key="9">
    <source>
        <dbReference type="Google" id="ProtNLM"/>
    </source>
</evidence>
<dbReference type="CDD" id="cd02440">
    <property type="entry name" value="AdoMet_MTases"/>
    <property type="match status" value="1"/>
</dbReference>
<keyword evidence="8" id="KW-1185">Reference proteome</keyword>
<sequence>MALVHGEEATSQADDMVGGFTLLYHHVFSYMKPMALKCAVDLGIPDAIHRRGGAASLSDIAADAGVHAARLPQLRGLMKLLTTSGMFGANAAAADCDGEPLYTLTAASRLLVGPRGLRDIVRFQAGPVAIAPFFDMPAWLKASPEPAAASGAPQSLFELTHGRSRWDPANADDSAMHDAARAESRVLTDALLNNHGDIFHGLTSLVDVGGGHGSLAMAIAARFPGIKCTVMDLPHVVADAPVVADGNVQFVAGNMFESIPPADAVLLKYVLHCWSDHDCVRILRHCKDAIPARDDGGKVIATMMVLGSGLRGRNLAETEEMYSLFATCINGVGREEHEWKKIFHDAGFSDYRITPLMGPISVIEVFP</sequence>
<evidence type="ECO:0000259" key="5">
    <source>
        <dbReference type="Pfam" id="PF00891"/>
    </source>
</evidence>
<dbReference type="Gene3D" id="3.40.50.150">
    <property type="entry name" value="Vaccinia Virus protein VP39"/>
    <property type="match status" value="1"/>
</dbReference>
<dbReference type="Pfam" id="PF00891">
    <property type="entry name" value="Methyltransf_2"/>
    <property type="match status" value="1"/>
</dbReference>
<dbReference type="PIRSF" id="PIRSF005739">
    <property type="entry name" value="O-mtase"/>
    <property type="match status" value="1"/>
</dbReference>
<accession>A0A5J9UN38</accession>
<dbReference type="GO" id="GO:0008171">
    <property type="term" value="F:O-methyltransferase activity"/>
    <property type="evidence" value="ECO:0007669"/>
    <property type="project" value="InterPro"/>
</dbReference>
<dbReference type="PANTHER" id="PTHR11746">
    <property type="entry name" value="O-METHYLTRANSFERASE"/>
    <property type="match status" value="1"/>
</dbReference>
<comment type="caution">
    <text evidence="7">The sequence shown here is derived from an EMBL/GenBank/DDBJ whole genome shotgun (WGS) entry which is preliminary data.</text>
</comment>
<proteinExistence type="predicted"/>
<dbReference type="InterPro" id="IPR036388">
    <property type="entry name" value="WH-like_DNA-bd_sf"/>
</dbReference>
<dbReference type="Gramene" id="TVU24681">
    <property type="protein sequence ID" value="TVU24681"/>
    <property type="gene ID" value="EJB05_27133"/>
</dbReference>
<dbReference type="GO" id="GO:0032259">
    <property type="term" value="P:methylation"/>
    <property type="evidence" value="ECO:0007669"/>
    <property type="project" value="UniProtKB-KW"/>
</dbReference>
<keyword evidence="2" id="KW-0808">Transferase</keyword>
<feature type="domain" description="O-methyltransferase dimerisation" evidence="6">
    <location>
        <begin position="25"/>
        <end position="112"/>
    </location>
</feature>
<evidence type="ECO:0000259" key="6">
    <source>
        <dbReference type="Pfam" id="PF08100"/>
    </source>
</evidence>
<evidence type="ECO:0000313" key="7">
    <source>
        <dbReference type="EMBL" id="TVU24681.1"/>
    </source>
</evidence>
<protein>
    <recommendedName>
        <fullName evidence="9">O-methyltransferase domain-containing protein</fullName>
    </recommendedName>
</protein>
<name>A0A5J9UN38_9POAL</name>
<feature type="domain" description="O-methyltransferase C-terminal" evidence="5">
    <location>
        <begin position="149"/>
        <end position="349"/>
    </location>
</feature>
<dbReference type="InterPro" id="IPR016461">
    <property type="entry name" value="COMT-like"/>
</dbReference>
<dbReference type="SUPFAM" id="SSF46785">
    <property type="entry name" value="Winged helix' DNA-binding domain"/>
    <property type="match status" value="1"/>
</dbReference>
<feature type="non-terminal residue" evidence="7">
    <location>
        <position position="1"/>
    </location>
</feature>